<feature type="region of interest" description="Disordered" evidence="1">
    <location>
        <begin position="1"/>
        <end position="22"/>
    </location>
</feature>
<feature type="region of interest" description="Disordered" evidence="1">
    <location>
        <begin position="93"/>
        <end position="141"/>
    </location>
</feature>
<gene>
    <name evidence="3" type="ORF">SLEP1_g17064</name>
</gene>
<sequence>MTFDSPRKCPTKASSPIPSFSSGDVLSFRSMKYPGGKDEAVLMNAASSPQVLSASSRHGNSARRSPFTPTRSECSWGYFGSYTGHPNYMANTESSRAKYRSQSAPRQRLEFDKYGSTRRSIQGPWDAGDTINPEGDFAQPVDFRHRTNQLVSGRVYRPGNASQV</sequence>
<dbReference type="AlphaFoldDB" id="A0AAV5J247"/>
<evidence type="ECO:0000313" key="3">
    <source>
        <dbReference type="EMBL" id="GKV04996.1"/>
    </source>
</evidence>
<feature type="region of interest" description="Disordered" evidence="1">
    <location>
        <begin position="48"/>
        <end position="73"/>
    </location>
</feature>
<name>A0AAV5J247_9ROSI</name>
<reference evidence="3 4" key="1">
    <citation type="journal article" date="2021" name="Commun. Biol.">
        <title>The genome of Shorea leprosula (Dipterocarpaceae) highlights the ecological relevance of drought in aseasonal tropical rainforests.</title>
        <authorList>
            <person name="Ng K.K.S."/>
            <person name="Kobayashi M.J."/>
            <person name="Fawcett J.A."/>
            <person name="Hatakeyama M."/>
            <person name="Paape T."/>
            <person name="Ng C.H."/>
            <person name="Ang C.C."/>
            <person name="Tnah L.H."/>
            <person name="Lee C.T."/>
            <person name="Nishiyama T."/>
            <person name="Sese J."/>
            <person name="O'Brien M.J."/>
            <person name="Copetti D."/>
            <person name="Mohd Noor M.I."/>
            <person name="Ong R.C."/>
            <person name="Putra M."/>
            <person name="Sireger I.Z."/>
            <person name="Indrioko S."/>
            <person name="Kosugi Y."/>
            <person name="Izuno A."/>
            <person name="Isagi Y."/>
            <person name="Lee S.L."/>
            <person name="Shimizu K.K."/>
        </authorList>
    </citation>
    <scope>NUCLEOTIDE SEQUENCE [LARGE SCALE GENOMIC DNA]</scope>
    <source>
        <strain evidence="3">214</strain>
    </source>
</reference>
<evidence type="ECO:0000256" key="1">
    <source>
        <dbReference type="SAM" id="MobiDB-lite"/>
    </source>
</evidence>
<protein>
    <recommendedName>
        <fullName evidence="2">DUF4005 domain-containing protein</fullName>
    </recommendedName>
</protein>
<proteinExistence type="predicted"/>
<organism evidence="3 4">
    <name type="scientific">Rubroshorea leprosula</name>
    <dbReference type="NCBI Taxonomy" id="152421"/>
    <lineage>
        <taxon>Eukaryota</taxon>
        <taxon>Viridiplantae</taxon>
        <taxon>Streptophyta</taxon>
        <taxon>Embryophyta</taxon>
        <taxon>Tracheophyta</taxon>
        <taxon>Spermatophyta</taxon>
        <taxon>Magnoliopsida</taxon>
        <taxon>eudicotyledons</taxon>
        <taxon>Gunneridae</taxon>
        <taxon>Pentapetalae</taxon>
        <taxon>rosids</taxon>
        <taxon>malvids</taxon>
        <taxon>Malvales</taxon>
        <taxon>Dipterocarpaceae</taxon>
        <taxon>Rubroshorea</taxon>
    </lineage>
</organism>
<feature type="compositionally biased region" description="Polar residues" evidence="1">
    <location>
        <begin position="93"/>
        <end position="105"/>
    </location>
</feature>
<dbReference type="EMBL" id="BPVZ01000022">
    <property type="protein sequence ID" value="GKV04996.1"/>
    <property type="molecule type" value="Genomic_DNA"/>
</dbReference>
<dbReference type="Proteomes" id="UP001054252">
    <property type="component" value="Unassembled WGS sequence"/>
</dbReference>
<dbReference type="InterPro" id="IPR025064">
    <property type="entry name" value="DUF4005"/>
</dbReference>
<keyword evidence="4" id="KW-1185">Reference proteome</keyword>
<evidence type="ECO:0000259" key="2">
    <source>
        <dbReference type="Pfam" id="PF13178"/>
    </source>
</evidence>
<feature type="domain" description="DUF4005" evidence="2">
    <location>
        <begin position="48"/>
        <end position="110"/>
    </location>
</feature>
<accession>A0AAV5J247</accession>
<feature type="compositionally biased region" description="Polar residues" evidence="1">
    <location>
        <begin position="12"/>
        <end position="22"/>
    </location>
</feature>
<comment type="caution">
    <text evidence="3">The sequence shown here is derived from an EMBL/GenBank/DDBJ whole genome shotgun (WGS) entry which is preliminary data.</text>
</comment>
<evidence type="ECO:0000313" key="4">
    <source>
        <dbReference type="Proteomes" id="UP001054252"/>
    </source>
</evidence>
<dbReference type="Pfam" id="PF13178">
    <property type="entry name" value="DUF4005"/>
    <property type="match status" value="1"/>
</dbReference>